<name>A0A8X6QMQ1_NEPPI</name>
<organism evidence="1 2">
    <name type="scientific">Nephila pilipes</name>
    <name type="common">Giant wood spider</name>
    <name type="synonym">Nephila maculata</name>
    <dbReference type="NCBI Taxonomy" id="299642"/>
    <lineage>
        <taxon>Eukaryota</taxon>
        <taxon>Metazoa</taxon>
        <taxon>Ecdysozoa</taxon>
        <taxon>Arthropoda</taxon>
        <taxon>Chelicerata</taxon>
        <taxon>Arachnida</taxon>
        <taxon>Araneae</taxon>
        <taxon>Araneomorphae</taxon>
        <taxon>Entelegynae</taxon>
        <taxon>Araneoidea</taxon>
        <taxon>Nephilidae</taxon>
        <taxon>Nephila</taxon>
    </lineage>
</organism>
<keyword evidence="2" id="KW-1185">Reference proteome</keyword>
<dbReference type="Proteomes" id="UP000887013">
    <property type="component" value="Unassembled WGS sequence"/>
</dbReference>
<protein>
    <submittedName>
        <fullName evidence="1">Uncharacterized protein</fullName>
    </submittedName>
</protein>
<dbReference type="AlphaFoldDB" id="A0A8X6QMQ1"/>
<sequence>MFNDSFEKDFTLRQNLRLYNRRQKQLLIRNDSTSSKIFILRKLQMLLGLSETKFYIRTQAAFNALRIGFR</sequence>
<reference evidence="1" key="1">
    <citation type="submission" date="2020-08" db="EMBL/GenBank/DDBJ databases">
        <title>Multicomponent nature underlies the extraordinary mechanical properties of spider dragline silk.</title>
        <authorList>
            <person name="Kono N."/>
            <person name="Nakamura H."/>
            <person name="Mori M."/>
            <person name="Yoshida Y."/>
            <person name="Ohtoshi R."/>
            <person name="Malay A.D."/>
            <person name="Moran D.A.P."/>
            <person name="Tomita M."/>
            <person name="Numata K."/>
            <person name="Arakawa K."/>
        </authorList>
    </citation>
    <scope>NUCLEOTIDE SEQUENCE</scope>
</reference>
<evidence type="ECO:0000313" key="1">
    <source>
        <dbReference type="EMBL" id="GFU33139.1"/>
    </source>
</evidence>
<gene>
    <name evidence="1" type="ORF">NPIL_512471</name>
</gene>
<accession>A0A8X6QMQ1</accession>
<dbReference type="EMBL" id="BMAW01034015">
    <property type="protein sequence ID" value="GFU33139.1"/>
    <property type="molecule type" value="Genomic_DNA"/>
</dbReference>
<comment type="caution">
    <text evidence="1">The sequence shown here is derived from an EMBL/GenBank/DDBJ whole genome shotgun (WGS) entry which is preliminary data.</text>
</comment>
<proteinExistence type="predicted"/>
<evidence type="ECO:0000313" key="2">
    <source>
        <dbReference type="Proteomes" id="UP000887013"/>
    </source>
</evidence>